<gene>
    <name evidence="11" type="ORF">181</name>
</gene>
<comment type="similarity">
    <text evidence="2 6">Belongs to the acyl-CoA dehydrogenase family.</text>
</comment>
<dbReference type="PANTHER" id="PTHR42803">
    <property type="entry name" value="ACYL-COA DEHYDROGENASE"/>
    <property type="match status" value="1"/>
</dbReference>
<dbReference type="Proteomes" id="UP000045545">
    <property type="component" value="Unassembled WGS sequence"/>
</dbReference>
<dbReference type="OrthoDB" id="9802447at2"/>
<dbReference type="InterPro" id="IPR009100">
    <property type="entry name" value="AcylCoA_DH/oxidase_NM_dom_sf"/>
</dbReference>
<evidence type="ECO:0000313" key="12">
    <source>
        <dbReference type="Proteomes" id="UP000045545"/>
    </source>
</evidence>
<feature type="domain" description="Acyl-CoA dehydrogenase/oxidase C-terminal" evidence="7">
    <location>
        <begin position="293"/>
        <end position="456"/>
    </location>
</feature>
<keyword evidence="3 6" id="KW-0285">Flavoprotein</keyword>
<dbReference type="InterPro" id="IPR036250">
    <property type="entry name" value="AcylCo_DH-like_C"/>
</dbReference>
<dbReference type="STRING" id="690567.181"/>
<dbReference type="AlphaFoldDB" id="A0A0E4GC07"/>
<evidence type="ECO:0000256" key="2">
    <source>
        <dbReference type="ARBA" id="ARBA00009347"/>
    </source>
</evidence>
<evidence type="ECO:0000259" key="7">
    <source>
        <dbReference type="Pfam" id="PF00441"/>
    </source>
</evidence>
<dbReference type="InterPro" id="IPR006091">
    <property type="entry name" value="Acyl-CoA_Oxase/DH_mid-dom"/>
</dbReference>
<dbReference type="GO" id="GO:0016627">
    <property type="term" value="F:oxidoreductase activity, acting on the CH-CH group of donors"/>
    <property type="evidence" value="ECO:0007669"/>
    <property type="project" value="InterPro"/>
</dbReference>
<dbReference type="SUPFAM" id="SSF47203">
    <property type="entry name" value="Acyl-CoA dehydrogenase C-terminal domain-like"/>
    <property type="match status" value="1"/>
</dbReference>
<name>A0A0E4GC07_9FIRM</name>
<dbReference type="InterPro" id="IPR025878">
    <property type="entry name" value="Acyl-CoA_dh-like_C_dom"/>
</dbReference>
<protein>
    <submittedName>
        <fullName evidence="11">Acyl-CoA dehydrogenase/oxidase C-terminal</fullName>
    </submittedName>
</protein>
<dbReference type="Pfam" id="PF12806">
    <property type="entry name" value="Acyl-CoA_dh_C"/>
    <property type="match status" value="1"/>
</dbReference>
<reference evidence="11 12" key="1">
    <citation type="submission" date="2015-03" db="EMBL/GenBank/DDBJ databases">
        <authorList>
            <person name="Murphy D."/>
        </authorList>
    </citation>
    <scope>NUCLEOTIDE SEQUENCE [LARGE SCALE GENOMIC DNA]</scope>
    <source>
        <strain evidence="11 12">OL-4</strain>
    </source>
</reference>
<dbReference type="InterPro" id="IPR037069">
    <property type="entry name" value="AcylCoA_DH/ox_N_sf"/>
</dbReference>
<proteinExistence type="inferred from homology"/>
<dbReference type="Gene3D" id="2.40.110.10">
    <property type="entry name" value="Butyryl-CoA Dehydrogenase, subunit A, domain 2"/>
    <property type="match status" value="1"/>
</dbReference>
<dbReference type="Gene3D" id="1.10.540.10">
    <property type="entry name" value="Acyl-CoA dehydrogenase/oxidase, N-terminal domain"/>
    <property type="match status" value="1"/>
</dbReference>
<accession>A0A0E4GC07</accession>
<dbReference type="Pfam" id="PF02770">
    <property type="entry name" value="Acyl-CoA_dh_M"/>
    <property type="match status" value="1"/>
</dbReference>
<evidence type="ECO:0000256" key="4">
    <source>
        <dbReference type="ARBA" id="ARBA00022827"/>
    </source>
</evidence>
<dbReference type="InterPro" id="IPR013786">
    <property type="entry name" value="AcylCoA_DH/ox_N"/>
</dbReference>
<feature type="domain" description="Acetyl-CoA dehydrogenase-like C-terminal" evidence="10">
    <location>
        <begin position="474"/>
        <end position="603"/>
    </location>
</feature>
<dbReference type="Gene3D" id="1.20.140.10">
    <property type="entry name" value="Butyryl-CoA Dehydrogenase, subunit A, domain 3"/>
    <property type="match status" value="1"/>
</dbReference>
<keyword evidence="5 6" id="KW-0560">Oxidoreductase</keyword>
<dbReference type="GO" id="GO:0005886">
    <property type="term" value="C:plasma membrane"/>
    <property type="evidence" value="ECO:0007669"/>
    <property type="project" value="TreeGrafter"/>
</dbReference>
<dbReference type="InterPro" id="IPR046373">
    <property type="entry name" value="Acyl-CoA_Oxase/DH_mid-dom_sf"/>
</dbReference>
<evidence type="ECO:0000256" key="3">
    <source>
        <dbReference type="ARBA" id="ARBA00022630"/>
    </source>
</evidence>
<evidence type="ECO:0000256" key="1">
    <source>
        <dbReference type="ARBA" id="ARBA00001974"/>
    </source>
</evidence>
<feature type="domain" description="Acyl-CoA oxidase/dehydrogenase middle" evidence="8">
    <location>
        <begin position="163"/>
        <end position="269"/>
    </location>
</feature>
<keyword evidence="12" id="KW-1185">Reference proteome</keyword>
<evidence type="ECO:0000256" key="6">
    <source>
        <dbReference type="RuleBase" id="RU362125"/>
    </source>
</evidence>
<comment type="cofactor">
    <cofactor evidence="1 6">
        <name>FAD</name>
        <dbReference type="ChEBI" id="CHEBI:57692"/>
    </cofactor>
</comment>
<dbReference type="RefSeq" id="WP_046494784.1">
    <property type="nucleotide sequence ID" value="NZ_CGIH01000004.1"/>
</dbReference>
<dbReference type="Pfam" id="PF02771">
    <property type="entry name" value="Acyl-CoA_dh_N"/>
    <property type="match status" value="1"/>
</dbReference>
<dbReference type="PANTHER" id="PTHR42803:SF1">
    <property type="entry name" value="BROAD-SPECIFICITY LINEAR ACYL-COA DEHYDROGENASE FADE5"/>
    <property type="match status" value="1"/>
</dbReference>
<evidence type="ECO:0000256" key="5">
    <source>
        <dbReference type="ARBA" id="ARBA00023002"/>
    </source>
</evidence>
<dbReference type="InterPro" id="IPR009075">
    <property type="entry name" value="AcylCo_DH/oxidase_C"/>
</dbReference>
<organism evidence="11 12">
    <name type="scientific">Syntrophomonas zehnderi OL-4</name>
    <dbReference type="NCBI Taxonomy" id="690567"/>
    <lineage>
        <taxon>Bacteria</taxon>
        <taxon>Bacillati</taxon>
        <taxon>Bacillota</taxon>
        <taxon>Clostridia</taxon>
        <taxon>Eubacteriales</taxon>
        <taxon>Syntrophomonadaceae</taxon>
        <taxon>Syntrophomonas</taxon>
    </lineage>
</organism>
<dbReference type="EMBL" id="CGIH01000004">
    <property type="protein sequence ID" value="CFX00542.1"/>
    <property type="molecule type" value="Genomic_DNA"/>
</dbReference>
<dbReference type="GO" id="GO:0050660">
    <property type="term" value="F:flavin adenine dinucleotide binding"/>
    <property type="evidence" value="ECO:0007669"/>
    <property type="project" value="InterPro"/>
</dbReference>
<dbReference type="Pfam" id="PF00441">
    <property type="entry name" value="Acyl-CoA_dh_1"/>
    <property type="match status" value="1"/>
</dbReference>
<sequence length="610" mass="68390">MSYKFAYNTRDIKFILKEWLPTEEILAYDKYKDYYTLDDFDTIIDQVRKVAAEVIAPTAEDADNIGARWENGQVYLPPSFHTAIRFMHENGWATSNLDDEAEGVLPIVLNSLLFEIEAAANPALFAYMATGSGVANVLKHYGSDEQKQRFLPKLFEGTWGGTMCLTEPTAGSDVGELLSKAYPTDEPGIYKMKGQKIFITCGDRDDVENIIHLYLARVDGAKNGTKGLSLFIVPKFWVDENGNLTPNDVQCIGIEHKMGLKGSATCALVVGENNNCRGWLIGNPPDENGVGEGIMQMFNMMNEARLDTGRLSTAVAANAYWNAKDYGKERIQGRLLTDPKAGKVTINKHEDVKRMYLLNKATTEACRALLAKCYFYDDVSENDPDPERRKWARKKMDMLTPLCKAYPSDEAWGLVAESLQSYGGYGYCEDYPAANSARDCKIWSIWEGTNFIQSMDLIGRKWMAGKGAIFASVLGEIDEFLAQYKGKIEGMDQEMIHLEKALAAYREIQMTIGGYVGAGKLGLMAVYARRILTATAQTYCGFLLMDQARIAKERLAELPADHYDYNFYLGKVLSARYYLNNAVPNVWHILELIKIGDMSVIDAPIEIFDY</sequence>
<dbReference type="SUPFAM" id="SSF56645">
    <property type="entry name" value="Acyl-CoA dehydrogenase NM domain-like"/>
    <property type="match status" value="1"/>
</dbReference>
<dbReference type="InterPro" id="IPR052166">
    <property type="entry name" value="Diverse_Acyl-CoA_DH"/>
</dbReference>
<evidence type="ECO:0000313" key="11">
    <source>
        <dbReference type="EMBL" id="CFX00542.1"/>
    </source>
</evidence>
<evidence type="ECO:0000259" key="8">
    <source>
        <dbReference type="Pfam" id="PF02770"/>
    </source>
</evidence>
<evidence type="ECO:0000259" key="9">
    <source>
        <dbReference type="Pfam" id="PF02771"/>
    </source>
</evidence>
<evidence type="ECO:0000259" key="10">
    <source>
        <dbReference type="Pfam" id="PF12806"/>
    </source>
</evidence>
<feature type="domain" description="Acyl-CoA dehydrogenase/oxidase N-terminal" evidence="9">
    <location>
        <begin position="41"/>
        <end position="157"/>
    </location>
</feature>
<keyword evidence="4 6" id="KW-0274">FAD</keyword>